<comment type="caution">
    <text evidence="2">The sequence shown here is derived from an EMBL/GenBank/DDBJ whole genome shotgun (WGS) entry which is preliminary data.</text>
</comment>
<dbReference type="EMBL" id="JAFIMR010000003">
    <property type="protein sequence ID" value="KAI1880175.1"/>
    <property type="molecule type" value="Genomic_DNA"/>
</dbReference>
<reference evidence="2" key="1">
    <citation type="submission" date="2021-03" db="EMBL/GenBank/DDBJ databases">
        <title>Revisited historic fungal species revealed as producer of novel bioactive compounds through whole genome sequencing and comparative genomics.</title>
        <authorList>
            <person name="Vignolle G.A."/>
            <person name="Hochenegger N."/>
            <person name="Mach R.L."/>
            <person name="Mach-Aigner A.R."/>
            <person name="Javad Rahimi M."/>
            <person name="Salim K.A."/>
            <person name="Chan C.M."/>
            <person name="Lim L.B.L."/>
            <person name="Cai F."/>
            <person name="Druzhinina I.S."/>
            <person name="U'Ren J.M."/>
            <person name="Derntl C."/>
        </authorList>
    </citation>
    <scope>NUCLEOTIDE SEQUENCE</scope>
    <source>
        <strain evidence="2">TUCIM 5799</strain>
    </source>
</reference>
<feature type="domain" description="SRR1-like" evidence="1">
    <location>
        <begin position="142"/>
        <end position="268"/>
    </location>
</feature>
<proteinExistence type="predicted"/>
<evidence type="ECO:0000313" key="2">
    <source>
        <dbReference type="EMBL" id="KAI1880175.1"/>
    </source>
</evidence>
<dbReference type="InterPro" id="IPR012942">
    <property type="entry name" value="SRR1-like"/>
</dbReference>
<sequence length="304" mass="34008">MVAEAEKGELFLLDEELAAEEYRKEKPQPNDSFRKLYDDGVRLFTKEGIQDLERQLAKVPQPTAFRLRSLTGRMITSDGKGSLDSQPMFCELMIGFKMYQEFFWSAKSQNTLQYASTAEIFPRAEKVWDASTKCTELKQKLIEAHIPQNINKIICFGLGTLTNDLACDEVNPEDHAFRATTQHATAVTMAEIMRHKFGHAIKLLAQDPAYDSSSKHVLQQEGFQIVEGHGGLGFLEVDEHSLVFTVSCNVPVKQIVFDLARPAAMICGPTNPAEVNNGKWTKVITDSGPPMWIARKSDTGEGLH</sequence>
<dbReference type="PANTHER" id="PTHR42080">
    <property type="entry name" value="SRR1 DOMAIN-CONTAINING PROTEIN"/>
    <property type="match status" value="1"/>
</dbReference>
<name>A0A9P9WVT7_9PEZI</name>
<evidence type="ECO:0000313" key="3">
    <source>
        <dbReference type="Proteomes" id="UP000829685"/>
    </source>
</evidence>
<dbReference type="Proteomes" id="UP000829685">
    <property type="component" value="Unassembled WGS sequence"/>
</dbReference>
<dbReference type="AlphaFoldDB" id="A0A9P9WVT7"/>
<evidence type="ECO:0000259" key="1">
    <source>
        <dbReference type="Pfam" id="PF07985"/>
    </source>
</evidence>
<dbReference type="PANTHER" id="PTHR42080:SF3">
    <property type="entry name" value="SRR1-LIKE DOMAIN-CONTAINING PROTEIN"/>
    <property type="match status" value="1"/>
</dbReference>
<dbReference type="Pfam" id="PF07985">
    <property type="entry name" value="SRR1"/>
    <property type="match status" value="1"/>
</dbReference>
<gene>
    <name evidence="2" type="ORF">JX265_001796</name>
</gene>
<keyword evidence="3" id="KW-1185">Reference proteome</keyword>
<accession>A0A9P9WVT7</accession>
<organism evidence="2 3">
    <name type="scientific">Neoarthrinium moseri</name>
    <dbReference type="NCBI Taxonomy" id="1658444"/>
    <lineage>
        <taxon>Eukaryota</taxon>
        <taxon>Fungi</taxon>
        <taxon>Dikarya</taxon>
        <taxon>Ascomycota</taxon>
        <taxon>Pezizomycotina</taxon>
        <taxon>Sordariomycetes</taxon>
        <taxon>Xylariomycetidae</taxon>
        <taxon>Amphisphaeriales</taxon>
        <taxon>Apiosporaceae</taxon>
        <taxon>Neoarthrinium</taxon>
    </lineage>
</organism>
<protein>
    <recommendedName>
        <fullName evidence="1">SRR1-like domain-containing protein</fullName>
    </recommendedName>
</protein>